<proteinExistence type="inferred from homology"/>
<accession>A0A9D2BFY9</accession>
<evidence type="ECO:0000256" key="5">
    <source>
        <dbReference type="ARBA" id="ARBA00022692"/>
    </source>
</evidence>
<feature type="transmembrane region" description="Helical" evidence="8">
    <location>
        <begin position="218"/>
        <end position="240"/>
    </location>
</feature>
<dbReference type="Gene3D" id="1.20.1250.20">
    <property type="entry name" value="MFS general substrate transporter like domains"/>
    <property type="match status" value="1"/>
</dbReference>
<evidence type="ECO:0000313" key="10">
    <source>
        <dbReference type="EMBL" id="HIX74037.1"/>
    </source>
</evidence>
<evidence type="ECO:0000256" key="8">
    <source>
        <dbReference type="SAM" id="Phobius"/>
    </source>
</evidence>
<reference evidence="10" key="1">
    <citation type="journal article" date="2021" name="PeerJ">
        <title>Extensive microbial diversity within the chicken gut microbiome revealed by metagenomics and culture.</title>
        <authorList>
            <person name="Gilroy R."/>
            <person name="Ravi A."/>
            <person name="Getino M."/>
            <person name="Pursley I."/>
            <person name="Horton D.L."/>
            <person name="Alikhan N.F."/>
            <person name="Baker D."/>
            <person name="Gharbi K."/>
            <person name="Hall N."/>
            <person name="Watson M."/>
            <person name="Adriaenssens E.M."/>
            <person name="Foster-Nyarko E."/>
            <person name="Jarju S."/>
            <person name="Secka A."/>
            <person name="Antonio M."/>
            <person name="Oren A."/>
            <person name="Chaudhuri R.R."/>
            <person name="La Ragione R."/>
            <person name="Hildebrand F."/>
            <person name="Pallen M.J."/>
        </authorList>
    </citation>
    <scope>NUCLEOTIDE SEQUENCE</scope>
    <source>
        <strain evidence="10">ChiGjej6B6-14162</strain>
    </source>
</reference>
<dbReference type="Pfam" id="PF07690">
    <property type="entry name" value="MFS_1"/>
    <property type="match status" value="1"/>
</dbReference>
<dbReference type="PANTHER" id="PTHR43271">
    <property type="entry name" value="BLL2771 PROTEIN"/>
    <property type="match status" value="1"/>
</dbReference>
<keyword evidence="5 8" id="KW-0812">Transmembrane</keyword>
<evidence type="ECO:0000256" key="7">
    <source>
        <dbReference type="ARBA" id="ARBA00023136"/>
    </source>
</evidence>
<dbReference type="SUPFAM" id="SSF103473">
    <property type="entry name" value="MFS general substrate transporter"/>
    <property type="match status" value="1"/>
</dbReference>
<dbReference type="GO" id="GO:0022857">
    <property type="term" value="F:transmembrane transporter activity"/>
    <property type="evidence" value="ECO:0007669"/>
    <property type="project" value="InterPro"/>
</dbReference>
<sequence>MRYNTNEHKEKRFRIILNCMLISGLSVFAQLYLFQPMLSELQASFGVSLATGSLAVSASTIGMATGLFLFAFKADTFKRERLMSLSLILSALLTITSAFMSHFVLLLLLNFLKGIALSGVSAVALAYLSDEIEPGKIGLAISLYLSGNTIGGMTGRVAGSLLAGWGGWQQAVWVIGITSLLLGFLFYWKIPISSQVSQNSISIREKLQQMRDLLSKRLFIGMYLIAALAMGVFVSVYNYISIQLESPRYGLPHQMIAMIFVMYLTGVAGSIIVGKLSDKYRPERLLRYSLILLGAGLSMLLIPRLWALIAGLGVLTFAFFSTHTIASRIVSVNASRSKSSATSIYWLSYYAGSSIIGSLTGIILTRFGWDTFVEILLMLTTLSYLISSLATGSFHISLVFHNSSEKSLSSYD</sequence>
<feature type="transmembrane region" description="Helical" evidence="8">
    <location>
        <begin position="171"/>
        <end position="188"/>
    </location>
</feature>
<keyword evidence="7 8" id="KW-0472">Membrane</keyword>
<dbReference type="EMBL" id="DXEL01000027">
    <property type="protein sequence ID" value="HIX74037.1"/>
    <property type="molecule type" value="Genomic_DNA"/>
</dbReference>
<evidence type="ECO:0000259" key="9">
    <source>
        <dbReference type="PROSITE" id="PS50850"/>
    </source>
</evidence>
<evidence type="ECO:0000256" key="3">
    <source>
        <dbReference type="ARBA" id="ARBA00022448"/>
    </source>
</evidence>
<comment type="similarity">
    <text evidence="2">Belongs to the major facilitator superfamily.</text>
</comment>
<dbReference type="PROSITE" id="PS50850">
    <property type="entry name" value="MFS"/>
    <property type="match status" value="1"/>
</dbReference>
<evidence type="ECO:0000313" key="11">
    <source>
        <dbReference type="Proteomes" id="UP000886740"/>
    </source>
</evidence>
<gene>
    <name evidence="10" type="ORF">H9977_03220</name>
</gene>
<feature type="transmembrane region" description="Helical" evidence="8">
    <location>
        <begin position="12"/>
        <end position="33"/>
    </location>
</feature>
<dbReference type="CDD" id="cd17324">
    <property type="entry name" value="MFS_NepI_like"/>
    <property type="match status" value="1"/>
</dbReference>
<protein>
    <submittedName>
        <fullName evidence="10">MFS transporter</fullName>
    </submittedName>
</protein>
<feature type="domain" description="Major facilitator superfamily (MFS) profile" evidence="9">
    <location>
        <begin position="16"/>
        <end position="395"/>
    </location>
</feature>
<name>A0A9D2BFY9_9BACT</name>
<evidence type="ECO:0000256" key="6">
    <source>
        <dbReference type="ARBA" id="ARBA00022989"/>
    </source>
</evidence>
<reference evidence="10" key="2">
    <citation type="submission" date="2021-04" db="EMBL/GenBank/DDBJ databases">
        <authorList>
            <person name="Gilroy R."/>
        </authorList>
    </citation>
    <scope>NUCLEOTIDE SEQUENCE</scope>
    <source>
        <strain evidence="10">ChiGjej6B6-14162</strain>
    </source>
</reference>
<dbReference type="GO" id="GO:0005886">
    <property type="term" value="C:plasma membrane"/>
    <property type="evidence" value="ECO:0007669"/>
    <property type="project" value="UniProtKB-SubCell"/>
</dbReference>
<evidence type="ECO:0000256" key="1">
    <source>
        <dbReference type="ARBA" id="ARBA00004651"/>
    </source>
</evidence>
<evidence type="ECO:0000256" key="4">
    <source>
        <dbReference type="ARBA" id="ARBA00022475"/>
    </source>
</evidence>
<feature type="transmembrane region" description="Helical" evidence="8">
    <location>
        <begin position="285"/>
        <end position="302"/>
    </location>
</feature>
<keyword evidence="6 8" id="KW-1133">Transmembrane helix</keyword>
<feature type="transmembrane region" description="Helical" evidence="8">
    <location>
        <begin position="308"/>
        <end position="326"/>
    </location>
</feature>
<feature type="transmembrane region" description="Helical" evidence="8">
    <location>
        <begin position="375"/>
        <end position="400"/>
    </location>
</feature>
<comment type="subcellular location">
    <subcellularLocation>
        <location evidence="1">Cell membrane</location>
        <topology evidence="1">Multi-pass membrane protein</topology>
    </subcellularLocation>
</comment>
<dbReference type="InterPro" id="IPR020846">
    <property type="entry name" value="MFS_dom"/>
</dbReference>
<feature type="transmembrane region" description="Helical" evidence="8">
    <location>
        <begin position="252"/>
        <end position="273"/>
    </location>
</feature>
<dbReference type="PANTHER" id="PTHR43271:SF1">
    <property type="entry name" value="INNER MEMBRANE TRANSPORT PROTEIN YNFM"/>
    <property type="match status" value="1"/>
</dbReference>
<dbReference type="Proteomes" id="UP000886740">
    <property type="component" value="Unassembled WGS sequence"/>
</dbReference>
<comment type="caution">
    <text evidence="10">The sequence shown here is derived from an EMBL/GenBank/DDBJ whole genome shotgun (WGS) entry which is preliminary data.</text>
</comment>
<feature type="transmembrane region" description="Helical" evidence="8">
    <location>
        <begin position="82"/>
        <end position="105"/>
    </location>
</feature>
<dbReference type="AlphaFoldDB" id="A0A9D2BFY9"/>
<keyword evidence="4" id="KW-1003">Cell membrane</keyword>
<dbReference type="InterPro" id="IPR011701">
    <property type="entry name" value="MFS"/>
</dbReference>
<evidence type="ECO:0000256" key="2">
    <source>
        <dbReference type="ARBA" id="ARBA00008335"/>
    </source>
</evidence>
<feature type="transmembrane region" description="Helical" evidence="8">
    <location>
        <begin position="45"/>
        <end position="70"/>
    </location>
</feature>
<organism evidence="10 11">
    <name type="scientific">Candidatus Parabacteroides intestinipullorum</name>
    <dbReference type="NCBI Taxonomy" id="2838723"/>
    <lineage>
        <taxon>Bacteria</taxon>
        <taxon>Pseudomonadati</taxon>
        <taxon>Bacteroidota</taxon>
        <taxon>Bacteroidia</taxon>
        <taxon>Bacteroidales</taxon>
        <taxon>Tannerellaceae</taxon>
        <taxon>Parabacteroides</taxon>
    </lineage>
</organism>
<keyword evidence="3" id="KW-0813">Transport</keyword>
<dbReference type="InterPro" id="IPR036259">
    <property type="entry name" value="MFS_trans_sf"/>
</dbReference>
<feature type="transmembrane region" description="Helical" evidence="8">
    <location>
        <begin position="347"/>
        <end position="369"/>
    </location>
</feature>